<keyword evidence="1" id="KW-1133">Transmembrane helix</keyword>
<dbReference type="Proteomes" id="UP001500683">
    <property type="component" value="Unassembled WGS sequence"/>
</dbReference>
<dbReference type="InterPro" id="IPR047789">
    <property type="entry name" value="CU044_5270-like"/>
</dbReference>
<keyword evidence="1" id="KW-0472">Membrane</keyword>
<comment type="caution">
    <text evidence="2">The sequence shown here is derived from an EMBL/GenBank/DDBJ whole genome shotgun (WGS) entry which is preliminary data.</text>
</comment>
<reference evidence="3" key="1">
    <citation type="journal article" date="2019" name="Int. J. Syst. Evol. Microbiol.">
        <title>The Global Catalogue of Microorganisms (GCM) 10K type strain sequencing project: providing services to taxonomists for standard genome sequencing and annotation.</title>
        <authorList>
            <consortium name="The Broad Institute Genomics Platform"/>
            <consortium name="The Broad Institute Genome Sequencing Center for Infectious Disease"/>
            <person name="Wu L."/>
            <person name="Ma J."/>
        </authorList>
    </citation>
    <scope>NUCLEOTIDE SEQUENCE [LARGE SCALE GENOMIC DNA]</scope>
    <source>
        <strain evidence="3">JCM 16702</strain>
    </source>
</reference>
<organism evidence="2 3">
    <name type="scientific">Actinomadura miaoliensis</name>
    <dbReference type="NCBI Taxonomy" id="430685"/>
    <lineage>
        <taxon>Bacteria</taxon>
        <taxon>Bacillati</taxon>
        <taxon>Actinomycetota</taxon>
        <taxon>Actinomycetes</taxon>
        <taxon>Streptosporangiales</taxon>
        <taxon>Thermomonosporaceae</taxon>
        <taxon>Actinomadura</taxon>
    </lineage>
</organism>
<accession>A0ABP7X851</accession>
<dbReference type="RefSeq" id="WP_344959680.1">
    <property type="nucleotide sequence ID" value="NZ_BAAAZG010000089.1"/>
</dbReference>
<keyword evidence="3" id="KW-1185">Reference proteome</keyword>
<dbReference type="NCBIfam" id="NF038083">
    <property type="entry name" value="CU044_5270_fam"/>
    <property type="match status" value="1"/>
</dbReference>
<dbReference type="EMBL" id="BAAAZG010000089">
    <property type="protein sequence ID" value="GAA4107049.1"/>
    <property type="molecule type" value="Genomic_DNA"/>
</dbReference>
<sequence>MNTDEITVFRAGRPDAPPYDRMAKARLRARLLNAPSEPVRSPVRRRRVLIGGVLAGAVAVAGGIVVSQGGDPAGGGGTVALREVSTPGDLAHNAALVAATEKVRPTRWAYLKTVLAPTQEGGGSPLFGRPAKTKTQEMWRRTDDKQFAFIDQGRLRIANGPKTLPGGGVPRDYPHLLSLPTQPAALLAQVYKTIDAEYAERLAEWSKPIPENLPKKTREKYAQMKKVKPAPPTPEERNARAFDILTLYMRDAVLPQKIQAALYGAMAKIPGVRYEARAADLADRAGVTLYRVENGYLRREIFVDRKTYAYMGFRVIAVKDHRETGLLPVRRGQIIGWGALTRGAFVAKPGDRS</sequence>
<name>A0ABP7X851_9ACTN</name>
<feature type="transmembrane region" description="Helical" evidence="1">
    <location>
        <begin position="48"/>
        <end position="66"/>
    </location>
</feature>
<keyword evidence="1" id="KW-0812">Transmembrane</keyword>
<proteinExistence type="predicted"/>
<protein>
    <recommendedName>
        <fullName evidence="4">CU044_5270 family protein</fullName>
    </recommendedName>
</protein>
<evidence type="ECO:0008006" key="4">
    <source>
        <dbReference type="Google" id="ProtNLM"/>
    </source>
</evidence>
<evidence type="ECO:0000313" key="3">
    <source>
        <dbReference type="Proteomes" id="UP001500683"/>
    </source>
</evidence>
<gene>
    <name evidence="2" type="ORF">GCM10022214_88380</name>
</gene>
<evidence type="ECO:0000313" key="2">
    <source>
        <dbReference type="EMBL" id="GAA4107049.1"/>
    </source>
</evidence>
<evidence type="ECO:0000256" key="1">
    <source>
        <dbReference type="SAM" id="Phobius"/>
    </source>
</evidence>